<dbReference type="GO" id="GO:0004595">
    <property type="term" value="F:pantetheine-phosphate adenylyltransferase activity"/>
    <property type="evidence" value="ECO:0007669"/>
    <property type="project" value="UniProtKB-UniRule"/>
</dbReference>
<gene>
    <name evidence="9" type="primary">coaD</name>
    <name evidence="11" type="ORF">HMPREF9698_00195</name>
</gene>
<dbReference type="InterPro" id="IPR004821">
    <property type="entry name" value="Cyt_trans-like"/>
</dbReference>
<dbReference type="RefSeq" id="WP_003776423.1">
    <property type="nucleotide sequence ID" value="NZ_JH992957.1"/>
</dbReference>
<dbReference type="InterPro" id="IPR001980">
    <property type="entry name" value="PPAT"/>
</dbReference>
<comment type="catalytic activity">
    <reaction evidence="8 9">
        <text>(R)-4'-phosphopantetheine + ATP + H(+) = 3'-dephospho-CoA + diphosphate</text>
        <dbReference type="Rhea" id="RHEA:19801"/>
        <dbReference type="ChEBI" id="CHEBI:15378"/>
        <dbReference type="ChEBI" id="CHEBI:30616"/>
        <dbReference type="ChEBI" id="CHEBI:33019"/>
        <dbReference type="ChEBI" id="CHEBI:57328"/>
        <dbReference type="ChEBI" id="CHEBI:61723"/>
        <dbReference type="EC" id="2.7.7.3"/>
    </reaction>
</comment>
<feature type="binding site" evidence="9">
    <location>
        <position position="90"/>
    </location>
    <ligand>
        <name>substrate</name>
    </ligand>
</feature>
<keyword evidence="2 9" id="KW-0808">Transferase</keyword>
<sequence>MNRAIYAGSFDPITKGHMDIIKRASKIFDEIIVAVANNTSKNSMLDLDTKLVLINQSVRGHKLENVYATKLETGLIVDFAREKDAKILIRGLRSVKDFDYESSIEDLNKVQDPNIETVYLLSSARHRSISSTVVREIIQFEGQIEQLVPKPVVDYFQKNK</sequence>
<evidence type="ECO:0000256" key="5">
    <source>
        <dbReference type="ARBA" id="ARBA00022840"/>
    </source>
</evidence>
<accession>K9EBU4</accession>
<evidence type="ECO:0000259" key="10">
    <source>
        <dbReference type="Pfam" id="PF01467"/>
    </source>
</evidence>
<evidence type="ECO:0000256" key="4">
    <source>
        <dbReference type="ARBA" id="ARBA00022741"/>
    </source>
</evidence>
<comment type="caution">
    <text evidence="11">The sequence shown here is derived from an EMBL/GenBank/DDBJ whole genome shotgun (WGS) entry which is preliminary data.</text>
</comment>
<evidence type="ECO:0000313" key="11">
    <source>
        <dbReference type="EMBL" id="EKU94163.1"/>
    </source>
</evidence>
<feature type="binding site" evidence="9">
    <location>
        <position position="41"/>
    </location>
    <ligand>
        <name>substrate</name>
    </ligand>
</feature>
<reference evidence="11 12" key="1">
    <citation type="submission" date="2012-09" db="EMBL/GenBank/DDBJ databases">
        <title>The Genome Sequence of Alloiococcus otitis ATCC 51267.</title>
        <authorList>
            <consortium name="The Broad Institute Genome Sequencing Platform"/>
            <person name="Earl A."/>
            <person name="Ward D."/>
            <person name="Feldgarden M."/>
            <person name="Gevers D."/>
            <person name="Huys G."/>
            <person name="Walker B."/>
            <person name="Young S.K."/>
            <person name="Zeng Q."/>
            <person name="Gargeya S."/>
            <person name="Fitzgerald M."/>
            <person name="Haas B."/>
            <person name="Abouelleil A."/>
            <person name="Alvarado L."/>
            <person name="Arachchi H.M."/>
            <person name="Berlin A.M."/>
            <person name="Chapman S.B."/>
            <person name="Goldberg J."/>
            <person name="Griggs A."/>
            <person name="Gujja S."/>
            <person name="Hansen M."/>
            <person name="Howarth C."/>
            <person name="Imamovic A."/>
            <person name="Larimer J."/>
            <person name="McCowen C."/>
            <person name="Montmayeur A."/>
            <person name="Murphy C."/>
            <person name="Neiman D."/>
            <person name="Pearson M."/>
            <person name="Priest M."/>
            <person name="Roberts A."/>
            <person name="Saif S."/>
            <person name="Shea T."/>
            <person name="Sisk P."/>
            <person name="Sykes S."/>
            <person name="Wortman J."/>
            <person name="Nusbaum C."/>
            <person name="Birren B."/>
        </authorList>
    </citation>
    <scope>NUCLEOTIDE SEQUENCE [LARGE SCALE GENOMIC DNA]</scope>
    <source>
        <strain evidence="11 12">ATCC 51267</strain>
    </source>
</reference>
<evidence type="ECO:0000256" key="8">
    <source>
        <dbReference type="ARBA" id="ARBA00029346"/>
    </source>
</evidence>
<dbReference type="STRING" id="883081.HMPREF9698_00195"/>
<evidence type="ECO:0000313" key="12">
    <source>
        <dbReference type="Proteomes" id="UP000009875"/>
    </source>
</evidence>
<dbReference type="Proteomes" id="UP000009875">
    <property type="component" value="Unassembled WGS sequence"/>
</dbReference>
<feature type="binding site" evidence="9">
    <location>
        <begin position="91"/>
        <end position="93"/>
    </location>
    <ligand>
        <name>ATP</name>
        <dbReference type="ChEBI" id="CHEBI:30616"/>
    </ligand>
</feature>
<dbReference type="EC" id="2.7.7.3" evidence="9"/>
<dbReference type="OrthoDB" id="9806661at2"/>
<comment type="pathway">
    <text evidence="9">Cofactor biosynthesis; coenzyme A biosynthesis; CoA from (R)-pantothenate: step 4/5.</text>
</comment>
<evidence type="ECO:0000256" key="3">
    <source>
        <dbReference type="ARBA" id="ARBA00022695"/>
    </source>
</evidence>
<dbReference type="InterPro" id="IPR014729">
    <property type="entry name" value="Rossmann-like_a/b/a_fold"/>
</dbReference>
<keyword evidence="5 9" id="KW-0067">ATP-binding</keyword>
<keyword evidence="6 9" id="KW-0460">Magnesium</keyword>
<organism evidence="11 12">
    <name type="scientific">Alloiococcus otitis ATCC 51267</name>
    <dbReference type="NCBI Taxonomy" id="883081"/>
    <lineage>
        <taxon>Bacteria</taxon>
        <taxon>Bacillati</taxon>
        <taxon>Bacillota</taxon>
        <taxon>Bacilli</taxon>
        <taxon>Lactobacillales</taxon>
        <taxon>Carnobacteriaceae</taxon>
        <taxon>Alloiococcus</taxon>
    </lineage>
</organism>
<comment type="cofactor">
    <cofactor evidence="9">
        <name>Mg(2+)</name>
        <dbReference type="ChEBI" id="CHEBI:18420"/>
    </cofactor>
</comment>
<keyword evidence="3 9" id="KW-0548">Nucleotidyltransferase</keyword>
<evidence type="ECO:0000256" key="9">
    <source>
        <dbReference type="HAMAP-Rule" id="MF_00151"/>
    </source>
</evidence>
<evidence type="ECO:0000256" key="7">
    <source>
        <dbReference type="ARBA" id="ARBA00022993"/>
    </source>
</evidence>
<feature type="binding site" evidence="9">
    <location>
        <position position="76"/>
    </location>
    <ligand>
        <name>substrate</name>
    </ligand>
</feature>
<dbReference type="Pfam" id="PF01467">
    <property type="entry name" value="CTP_transf_like"/>
    <property type="match status" value="1"/>
</dbReference>
<comment type="subcellular location">
    <subcellularLocation>
        <location evidence="9">Cytoplasm</location>
    </subcellularLocation>
</comment>
<name>K9EBU4_9LACT</name>
<dbReference type="EMBL" id="AGXA01000004">
    <property type="protein sequence ID" value="EKU94163.1"/>
    <property type="molecule type" value="Genomic_DNA"/>
</dbReference>
<dbReference type="GO" id="GO:0015937">
    <property type="term" value="P:coenzyme A biosynthetic process"/>
    <property type="evidence" value="ECO:0007669"/>
    <property type="project" value="UniProtKB-UniRule"/>
</dbReference>
<keyword evidence="1 9" id="KW-0963">Cytoplasm</keyword>
<proteinExistence type="inferred from homology"/>
<dbReference type="GO" id="GO:0005737">
    <property type="term" value="C:cytoplasm"/>
    <property type="evidence" value="ECO:0007669"/>
    <property type="project" value="UniProtKB-SubCell"/>
</dbReference>
<comment type="subunit">
    <text evidence="9">Homohexamer.</text>
</comment>
<feature type="binding site" evidence="9">
    <location>
        <position position="9"/>
    </location>
    <ligand>
        <name>substrate</name>
    </ligand>
</feature>
<dbReference type="eggNOG" id="COG0669">
    <property type="taxonomic scope" value="Bacteria"/>
</dbReference>
<keyword evidence="12" id="KW-1185">Reference proteome</keyword>
<evidence type="ECO:0000256" key="2">
    <source>
        <dbReference type="ARBA" id="ARBA00022679"/>
    </source>
</evidence>
<feature type="domain" description="Cytidyltransferase-like" evidence="10">
    <location>
        <begin position="5"/>
        <end position="136"/>
    </location>
</feature>
<dbReference type="PRINTS" id="PR01020">
    <property type="entry name" value="LPSBIOSNTHSS"/>
</dbReference>
<dbReference type="HOGENOM" id="CLU_100149_1_1_9"/>
<dbReference type="NCBIfam" id="TIGR01510">
    <property type="entry name" value="coaD_prev_kdtB"/>
    <property type="match status" value="1"/>
</dbReference>
<dbReference type="GO" id="GO:0005524">
    <property type="term" value="F:ATP binding"/>
    <property type="evidence" value="ECO:0007669"/>
    <property type="project" value="UniProtKB-KW"/>
</dbReference>
<feature type="binding site" evidence="9">
    <location>
        <position position="17"/>
    </location>
    <ligand>
        <name>ATP</name>
        <dbReference type="ChEBI" id="CHEBI:30616"/>
    </ligand>
</feature>
<dbReference type="PATRIC" id="fig|883081.3.peg.197"/>
<feature type="binding site" evidence="9">
    <location>
        <begin position="9"/>
        <end position="10"/>
    </location>
    <ligand>
        <name>ATP</name>
        <dbReference type="ChEBI" id="CHEBI:30616"/>
    </ligand>
</feature>
<dbReference type="UniPathway" id="UPA00241">
    <property type="reaction ID" value="UER00355"/>
</dbReference>
<dbReference type="NCBIfam" id="TIGR00125">
    <property type="entry name" value="cyt_tran_rel"/>
    <property type="match status" value="1"/>
</dbReference>
<feature type="binding site" evidence="9">
    <location>
        <position position="101"/>
    </location>
    <ligand>
        <name>ATP</name>
        <dbReference type="ChEBI" id="CHEBI:30616"/>
    </ligand>
</feature>
<evidence type="ECO:0000256" key="1">
    <source>
        <dbReference type="ARBA" id="ARBA00022490"/>
    </source>
</evidence>
<evidence type="ECO:0000256" key="6">
    <source>
        <dbReference type="ARBA" id="ARBA00022842"/>
    </source>
</evidence>
<dbReference type="SUPFAM" id="SSF52374">
    <property type="entry name" value="Nucleotidylyl transferase"/>
    <property type="match status" value="1"/>
</dbReference>
<dbReference type="PANTHER" id="PTHR21342:SF1">
    <property type="entry name" value="PHOSPHOPANTETHEINE ADENYLYLTRANSFERASE"/>
    <property type="match status" value="1"/>
</dbReference>
<dbReference type="PANTHER" id="PTHR21342">
    <property type="entry name" value="PHOSPHOPANTETHEINE ADENYLYLTRANSFERASE"/>
    <property type="match status" value="1"/>
</dbReference>
<comment type="function">
    <text evidence="9">Reversibly transfers an adenylyl group from ATP to 4'-phosphopantetheine, yielding dephospho-CoA (dPCoA) and pyrophosphate.</text>
</comment>
<keyword evidence="4 9" id="KW-0547">Nucleotide-binding</keyword>
<feature type="site" description="Transition state stabilizer" evidence="9">
    <location>
        <position position="17"/>
    </location>
</feature>
<protein>
    <recommendedName>
        <fullName evidence="9">Phosphopantetheine adenylyltransferase</fullName>
        <ecNumber evidence="9">2.7.7.3</ecNumber>
    </recommendedName>
    <alternativeName>
        <fullName evidence="9">Dephospho-CoA pyrophosphorylase</fullName>
    </alternativeName>
    <alternativeName>
        <fullName evidence="9">Pantetheine-phosphate adenylyltransferase</fullName>
        <shortName evidence="9">PPAT</shortName>
    </alternativeName>
</protein>
<dbReference type="AlphaFoldDB" id="K9EBU4"/>
<dbReference type="Gene3D" id="3.40.50.620">
    <property type="entry name" value="HUPs"/>
    <property type="match status" value="1"/>
</dbReference>
<keyword evidence="7 9" id="KW-0173">Coenzyme A biosynthesis</keyword>
<feature type="binding site" evidence="9">
    <location>
        <begin position="126"/>
        <end position="132"/>
    </location>
    <ligand>
        <name>ATP</name>
        <dbReference type="ChEBI" id="CHEBI:30616"/>
    </ligand>
</feature>
<comment type="similarity">
    <text evidence="9">Belongs to the bacterial CoaD family.</text>
</comment>
<dbReference type="HAMAP" id="MF_00151">
    <property type="entry name" value="PPAT_bact"/>
    <property type="match status" value="1"/>
</dbReference>